<evidence type="ECO:0000313" key="3">
    <source>
        <dbReference type="Proteomes" id="UP000252147"/>
    </source>
</evidence>
<evidence type="ECO:0000313" key="2">
    <source>
        <dbReference type="EMBL" id="RCL37379.1"/>
    </source>
</evidence>
<name>A0A368BJ89_9GAMM</name>
<dbReference type="GO" id="GO:0016740">
    <property type="term" value="F:transferase activity"/>
    <property type="evidence" value="ECO:0007669"/>
    <property type="project" value="UniProtKB-KW"/>
</dbReference>
<organism evidence="2 3">
    <name type="scientific">SAR86 cluster bacterium</name>
    <dbReference type="NCBI Taxonomy" id="2030880"/>
    <lineage>
        <taxon>Bacteria</taxon>
        <taxon>Pseudomonadati</taxon>
        <taxon>Pseudomonadota</taxon>
        <taxon>Gammaproteobacteria</taxon>
        <taxon>SAR86 cluster</taxon>
    </lineage>
</organism>
<reference evidence="2 3" key="1">
    <citation type="journal article" date="2018" name="Microbiome">
        <title>Fine metagenomic profile of the Mediterranean stratified and mixed water columns revealed by assembly and recruitment.</title>
        <authorList>
            <person name="Haro-Moreno J.M."/>
            <person name="Lopez-Perez M."/>
            <person name="De La Torre J.R."/>
            <person name="Picazo A."/>
            <person name="Camacho A."/>
            <person name="Rodriguez-Valera F."/>
        </authorList>
    </citation>
    <scope>NUCLEOTIDE SEQUENCE [LARGE SCALE GENOMIC DNA]</scope>
    <source>
        <strain evidence="2">MED-G83</strain>
    </source>
</reference>
<dbReference type="SUPFAM" id="SSF52317">
    <property type="entry name" value="Class I glutamine amidotransferase-like"/>
    <property type="match status" value="1"/>
</dbReference>
<evidence type="ECO:0000259" key="1">
    <source>
        <dbReference type="Pfam" id="PF00117"/>
    </source>
</evidence>
<dbReference type="GO" id="GO:0005829">
    <property type="term" value="C:cytosol"/>
    <property type="evidence" value="ECO:0007669"/>
    <property type="project" value="TreeGrafter"/>
</dbReference>
<accession>A0A368BJ89</accession>
<keyword evidence="2" id="KW-0315">Glutamine amidotransferase</keyword>
<dbReference type="AlphaFoldDB" id="A0A368BJ89"/>
<comment type="caution">
    <text evidence="2">The sequence shown here is derived from an EMBL/GenBank/DDBJ whole genome shotgun (WGS) entry which is preliminary data.</text>
</comment>
<dbReference type="PANTHER" id="PTHR42695:SF5">
    <property type="entry name" value="GLUTAMINE AMIDOTRANSFERASE YLR126C-RELATED"/>
    <property type="match status" value="1"/>
</dbReference>
<sequence>MQRKDLKILLLQIREDQKVRQEELESFAKYSELDITQFEVLNVFDNPSFGADVLDDCDALFVGGASEANVLKPQEFPFVNDAIKLIYAAKECSLPTFASCFGFQLAILAFGGEIKHKESDYEMGSVPITLTNLANIDPVFKGTKNNFPALSVHRQYADRLPENLDLLAYTSQCIHSFKYRDKPLWAFQFHPEVDRSTVFDRLAIYKSEYTENEAEFHKVLNSLVETPESHMLVKNFIDRVVLTS</sequence>
<protein>
    <submittedName>
        <fullName evidence="2">Type 1 glutamine amidotransferase</fullName>
    </submittedName>
</protein>
<dbReference type="Proteomes" id="UP000252147">
    <property type="component" value="Unassembled WGS sequence"/>
</dbReference>
<dbReference type="InterPro" id="IPR029062">
    <property type="entry name" value="Class_I_gatase-like"/>
</dbReference>
<keyword evidence="2" id="KW-0808">Transferase</keyword>
<gene>
    <name evidence="2" type="ORF">DBW97_04985</name>
</gene>
<dbReference type="EMBL" id="QOPD01000011">
    <property type="protein sequence ID" value="RCL37379.1"/>
    <property type="molecule type" value="Genomic_DNA"/>
</dbReference>
<dbReference type="PROSITE" id="PS51273">
    <property type="entry name" value="GATASE_TYPE_1"/>
    <property type="match status" value="1"/>
</dbReference>
<dbReference type="InterPro" id="IPR017926">
    <property type="entry name" value="GATASE"/>
</dbReference>
<dbReference type="Pfam" id="PF00117">
    <property type="entry name" value="GATase"/>
    <property type="match status" value="1"/>
</dbReference>
<dbReference type="Gene3D" id="3.40.50.880">
    <property type="match status" value="1"/>
</dbReference>
<feature type="domain" description="Glutamine amidotransferase" evidence="1">
    <location>
        <begin position="75"/>
        <end position="196"/>
    </location>
</feature>
<dbReference type="PANTHER" id="PTHR42695">
    <property type="entry name" value="GLUTAMINE AMIDOTRANSFERASE YLR126C-RELATED"/>
    <property type="match status" value="1"/>
</dbReference>
<dbReference type="InterPro" id="IPR044992">
    <property type="entry name" value="ChyE-like"/>
</dbReference>
<proteinExistence type="predicted"/>